<gene>
    <name evidence="9" type="ORF">AKAME5_001461700</name>
</gene>
<feature type="signal peptide" evidence="8">
    <location>
        <begin position="1"/>
        <end position="21"/>
    </location>
</feature>
<protein>
    <recommendedName>
        <fullName evidence="7">Guanylate cyclase activator 2B</fullName>
    </recommendedName>
</protein>
<comment type="subcellular location">
    <subcellularLocation>
        <location evidence="1">Secreted</location>
    </subcellularLocation>
</comment>
<keyword evidence="3" id="KW-0964">Secreted</keyword>
<comment type="similarity">
    <text evidence="2">Belongs to the guanylin family.</text>
</comment>
<feature type="chain" id="PRO_5042055170" description="Guanylate cyclase activator 2B" evidence="8">
    <location>
        <begin position="22"/>
        <end position="222"/>
    </location>
</feature>
<comment type="function">
    <text evidence="6">Endogenous activator of intestinal guanylate cyclase. It stimulates this enzyme through the same receptor binding region as the heat-stable enterotoxins. May be a potent physiological regulator of intestinal fluid and electrolyte transport. May be an autocrine/paracrine regulator of intestinal salt and water transport.</text>
</comment>
<keyword evidence="4 8" id="KW-0732">Signal</keyword>
<accession>A0AAD3N183</accession>
<dbReference type="GO" id="GO:0030250">
    <property type="term" value="F:guanylate cyclase activator activity"/>
    <property type="evidence" value="ECO:0007669"/>
    <property type="project" value="InterPro"/>
</dbReference>
<dbReference type="Proteomes" id="UP001279410">
    <property type="component" value="Unassembled WGS sequence"/>
</dbReference>
<dbReference type="SUPFAM" id="SSF89890">
    <property type="entry name" value="Proguanylin"/>
    <property type="match status" value="2"/>
</dbReference>
<dbReference type="InterPro" id="IPR000879">
    <property type="entry name" value="Guanylin"/>
</dbReference>
<name>A0AAD3N183_LATJO</name>
<evidence type="ECO:0000313" key="9">
    <source>
        <dbReference type="EMBL" id="GLD62959.1"/>
    </source>
</evidence>
<reference evidence="9" key="1">
    <citation type="submission" date="2022-08" db="EMBL/GenBank/DDBJ databases">
        <title>Genome sequencing of akame (Lates japonicus).</title>
        <authorList>
            <person name="Hashiguchi Y."/>
            <person name="Takahashi H."/>
        </authorList>
    </citation>
    <scope>NUCLEOTIDE SEQUENCE</scope>
    <source>
        <strain evidence="9">Kochi</strain>
    </source>
</reference>
<dbReference type="GO" id="GO:0005576">
    <property type="term" value="C:extracellular region"/>
    <property type="evidence" value="ECO:0007669"/>
    <property type="project" value="UniProtKB-SubCell"/>
</dbReference>
<dbReference type="PRINTS" id="PR00774">
    <property type="entry name" value="GUANYLIN"/>
</dbReference>
<comment type="caution">
    <text evidence="9">The sequence shown here is derived from an EMBL/GenBank/DDBJ whole genome shotgun (WGS) entry which is preliminary data.</text>
</comment>
<evidence type="ECO:0000256" key="5">
    <source>
        <dbReference type="ARBA" id="ARBA00023157"/>
    </source>
</evidence>
<keyword evidence="5" id="KW-1015">Disulfide bond</keyword>
<evidence type="ECO:0000313" key="10">
    <source>
        <dbReference type="Proteomes" id="UP001279410"/>
    </source>
</evidence>
<dbReference type="AlphaFoldDB" id="A0AAD3N183"/>
<dbReference type="InterPro" id="IPR036382">
    <property type="entry name" value="Guanylin_sf"/>
</dbReference>
<dbReference type="PANTHER" id="PTHR11318:SF4">
    <property type="entry name" value="GUANYLATE CYCLASE ACTIVATOR 2B"/>
    <property type="match status" value="1"/>
</dbReference>
<evidence type="ECO:0000256" key="7">
    <source>
        <dbReference type="ARBA" id="ARBA00041176"/>
    </source>
</evidence>
<dbReference type="Pfam" id="PF02058">
    <property type="entry name" value="Guanylin"/>
    <property type="match status" value="2"/>
</dbReference>
<dbReference type="Gene3D" id="3.90.1450.10">
    <property type="entry name" value="Guanylin"/>
    <property type="match status" value="2"/>
</dbReference>
<evidence type="ECO:0000256" key="2">
    <source>
        <dbReference type="ARBA" id="ARBA00009883"/>
    </source>
</evidence>
<sequence>MKAALATVTLLVLALGWTSEAVQVEENGLSFSLEAVKRLQELAEIRGSMGQQSPRLKASTMSLCADPMLPQEFLPICKQRGASASLARLDPVIPSLEKTMPVPFPWQTVRKTCGRRGLAQTAVTLVSASGALGVQVKVGDRSFPLEAVKQLKELMDLNDNVSPHLAETSVTAVCANPLLPQVFRTVCQGKGTGIVFSRLVYIITPSDPCEICANPSCFGCLN</sequence>
<evidence type="ECO:0000256" key="8">
    <source>
        <dbReference type="SAM" id="SignalP"/>
    </source>
</evidence>
<organism evidence="9 10">
    <name type="scientific">Lates japonicus</name>
    <name type="common">Japanese lates</name>
    <dbReference type="NCBI Taxonomy" id="270547"/>
    <lineage>
        <taxon>Eukaryota</taxon>
        <taxon>Metazoa</taxon>
        <taxon>Chordata</taxon>
        <taxon>Craniata</taxon>
        <taxon>Vertebrata</taxon>
        <taxon>Euteleostomi</taxon>
        <taxon>Actinopterygii</taxon>
        <taxon>Neopterygii</taxon>
        <taxon>Teleostei</taxon>
        <taxon>Neoteleostei</taxon>
        <taxon>Acanthomorphata</taxon>
        <taxon>Carangaria</taxon>
        <taxon>Carangaria incertae sedis</taxon>
        <taxon>Centropomidae</taxon>
        <taxon>Lates</taxon>
    </lineage>
</organism>
<proteinExistence type="inferred from homology"/>
<evidence type="ECO:0000256" key="3">
    <source>
        <dbReference type="ARBA" id="ARBA00022525"/>
    </source>
</evidence>
<dbReference type="EMBL" id="BRZM01000057">
    <property type="protein sequence ID" value="GLD62959.1"/>
    <property type="molecule type" value="Genomic_DNA"/>
</dbReference>
<keyword evidence="10" id="KW-1185">Reference proteome</keyword>
<evidence type="ECO:0000256" key="1">
    <source>
        <dbReference type="ARBA" id="ARBA00004613"/>
    </source>
</evidence>
<evidence type="ECO:0000256" key="4">
    <source>
        <dbReference type="ARBA" id="ARBA00022729"/>
    </source>
</evidence>
<evidence type="ECO:0000256" key="6">
    <source>
        <dbReference type="ARBA" id="ARBA00037765"/>
    </source>
</evidence>
<dbReference type="PANTHER" id="PTHR11318">
    <property type="entry name" value="GUANYLIN FAMILY MEMBER"/>
    <property type="match status" value="1"/>
</dbReference>